<dbReference type="PRINTS" id="PR00598">
    <property type="entry name" value="HTHMARR"/>
</dbReference>
<dbReference type="PANTHER" id="PTHR42756">
    <property type="entry name" value="TRANSCRIPTIONAL REGULATOR, MARR"/>
    <property type="match status" value="1"/>
</dbReference>
<evidence type="ECO:0000259" key="4">
    <source>
        <dbReference type="PROSITE" id="PS50995"/>
    </source>
</evidence>
<dbReference type="OrthoDB" id="9799663at2"/>
<protein>
    <submittedName>
        <fullName evidence="5">Transcriptional regulator</fullName>
    </submittedName>
</protein>
<evidence type="ECO:0000256" key="3">
    <source>
        <dbReference type="ARBA" id="ARBA00023163"/>
    </source>
</evidence>
<evidence type="ECO:0000313" key="6">
    <source>
        <dbReference type="Proteomes" id="UP000006868"/>
    </source>
</evidence>
<dbReference type="PANTHER" id="PTHR42756:SF1">
    <property type="entry name" value="TRANSCRIPTIONAL REPRESSOR OF EMRAB OPERON"/>
    <property type="match status" value="1"/>
</dbReference>
<sequence>MLKNNAAALVGTIRDSINKLIVSELESYGVEGIVPTHGGILMFLYQTDGLSIKELTQKIARQQPTVTVLIDKLVKLGYVERKKEREDSRVTLIYLTEKGKELEPIFEAISNKLKETIYGGLKDEEKKQLEYLLEHIKNRF</sequence>
<reference evidence="5 6" key="1">
    <citation type="journal article" date="2011" name="J. Bacteriol.">
        <title>Complete genome sequence of Paenibacillus polymyxa SC2, a strain of plant growth-promoting Rhizobacterium with broad-spectrum antimicrobial activity.</title>
        <authorList>
            <person name="Ma M."/>
            <person name="Wang C."/>
            <person name="Ding Y."/>
            <person name="Li L."/>
            <person name="Shen D."/>
            <person name="Jiang X."/>
            <person name="Guan D."/>
            <person name="Cao F."/>
            <person name="Chen H."/>
            <person name="Feng R."/>
            <person name="Wang X."/>
            <person name="Ge Y."/>
            <person name="Yao L."/>
            <person name="Bing X."/>
            <person name="Yang X."/>
            <person name="Li J."/>
            <person name="Du B."/>
        </authorList>
    </citation>
    <scope>NUCLEOTIDE SEQUENCE [LARGE SCALE GENOMIC DNA]</scope>
    <source>
        <strain evidence="5 6">SC2</strain>
    </source>
</reference>
<proteinExistence type="predicted"/>
<dbReference type="Pfam" id="PF01047">
    <property type="entry name" value="MarR"/>
    <property type="match status" value="1"/>
</dbReference>
<evidence type="ECO:0000256" key="2">
    <source>
        <dbReference type="ARBA" id="ARBA00023125"/>
    </source>
</evidence>
<dbReference type="SUPFAM" id="SSF46785">
    <property type="entry name" value="Winged helix' DNA-binding domain"/>
    <property type="match status" value="1"/>
</dbReference>
<keyword evidence="2" id="KW-0238">DNA-binding</keyword>
<dbReference type="KEGG" id="ppm:PPSC2_09560"/>
<evidence type="ECO:0000313" key="5">
    <source>
        <dbReference type="EMBL" id="AKA44225.1"/>
    </source>
</evidence>
<dbReference type="STRING" id="1406.LK13_22025"/>
<dbReference type="eggNOG" id="COG1846">
    <property type="taxonomic scope" value="Bacteria"/>
</dbReference>
<dbReference type="HOGENOM" id="CLU_083287_18_3_9"/>
<dbReference type="InterPro" id="IPR036390">
    <property type="entry name" value="WH_DNA-bd_sf"/>
</dbReference>
<dbReference type="RefSeq" id="WP_014599652.1">
    <property type="nucleotide sequence ID" value="NC_014622.2"/>
</dbReference>
<dbReference type="PATRIC" id="fig|886882.15.peg.2015"/>
<dbReference type="InterPro" id="IPR000835">
    <property type="entry name" value="HTH_MarR-typ"/>
</dbReference>
<evidence type="ECO:0000256" key="1">
    <source>
        <dbReference type="ARBA" id="ARBA00023015"/>
    </source>
</evidence>
<dbReference type="GO" id="GO:0003700">
    <property type="term" value="F:DNA-binding transcription factor activity"/>
    <property type="evidence" value="ECO:0007669"/>
    <property type="project" value="InterPro"/>
</dbReference>
<dbReference type="SMART" id="SM00347">
    <property type="entry name" value="HTH_MARR"/>
    <property type="match status" value="1"/>
</dbReference>
<feature type="domain" description="HTH marR-type" evidence="4">
    <location>
        <begin position="1"/>
        <end position="138"/>
    </location>
</feature>
<dbReference type="InterPro" id="IPR036388">
    <property type="entry name" value="WH-like_DNA-bd_sf"/>
</dbReference>
<accession>A0A0D5ZBS1</accession>
<organism evidence="5 6">
    <name type="scientific">Paenibacillus polymyxa (strain SC2)</name>
    <name type="common">Bacillus polymyxa</name>
    <dbReference type="NCBI Taxonomy" id="886882"/>
    <lineage>
        <taxon>Bacteria</taxon>
        <taxon>Bacillati</taxon>
        <taxon>Bacillota</taxon>
        <taxon>Bacilli</taxon>
        <taxon>Bacillales</taxon>
        <taxon>Paenibacillaceae</taxon>
        <taxon>Paenibacillus</taxon>
    </lineage>
</organism>
<dbReference type="PROSITE" id="PS50995">
    <property type="entry name" value="HTH_MARR_2"/>
    <property type="match status" value="1"/>
</dbReference>
<dbReference type="Gene3D" id="1.10.10.10">
    <property type="entry name" value="Winged helix-like DNA-binding domain superfamily/Winged helix DNA-binding domain"/>
    <property type="match status" value="1"/>
</dbReference>
<dbReference type="GO" id="GO:0003677">
    <property type="term" value="F:DNA binding"/>
    <property type="evidence" value="ECO:0007669"/>
    <property type="project" value="UniProtKB-KW"/>
</dbReference>
<dbReference type="EMBL" id="CP002213">
    <property type="protein sequence ID" value="AKA44225.1"/>
    <property type="molecule type" value="Genomic_DNA"/>
</dbReference>
<keyword evidence="1" id="KW-0805">Transcription regulation</keyword>
<keyword evidence="3" id="KW-0804">Transcription</keyword>
<name>A0A0D5ZBS1_PAEPS</name>
<gene>
    <name evidence="5" type="primary">rmaB</name>
    <name evidence="5" type="ORF">PPSC2_09560</name>
</gene>
<dbReference type="AlphaFoldDB" id="A0A0D5ZBS1"/>
<dbReference type="Proteomes" id="UP000006868">
    <property type="component" value="Chromosome"/>
</dbReference>